<keyword evidence="2" id="KW-0677">Repeat</keyword>
<evidence type="ECO:0000256" key="4">
    <source>
        <dbReference type="SAM" id="MobiDB-lite"/>
    </source>
</evidence>
<gene>
    <name evidence="5" type="ORF">B0J11DRAFT_157976</name>
</gene>
<dbReference type="AlphaFoldDB" id="A0A9P9ECZ2"/>
<comment type="caution">
    <text evidence="5">The sequence shown here is derived from an EMBL/GenBank/DDBJ whole genome shotgun (WGS) entry which is preliminary data.</text>
</comment>
<dbReference type="Pfam" id="PF00400">
    <property type="entry name" value="WD40"/>
    <property type="match status" value="2"/>
</dbReference>
<dbReference type="InterPro" id="IPR039328">
    <property type="entry name" value="WDR89"/>
</dbReference>
<dbReference type="OrthoDB" id="25131at2759"/>
<dbReference type="SUPFAM" id="SSF50978">
    <property type="entry name" value="WD40 repeat-like"/>
    <property type="match status" value="1"/>
</dbReference>
<organism evidence="5 6">
    <name type="scientific">Dendryphion nanum</name>
    <dbReference type="NCBI Taxonomy" id="256645"/>
    <lineage>
        <taxon>Eukaryota</taxon>
        <taxon>Fungi</taxon>
        <taxon>Dikarya</taxon>
        <taxon>Ascomycota</taxon>
        <taxon>Pezizomycotina</taxon>
        <taxon>Dothideomycetes</taxon>
        <taxon>Pleosporomycetidae</taxon>
        <taxon>Pleosporales</taxon>
        <taxon>Torulaceae</taxon>
        <taxon>Dendryphion</taxon>
    </lineage>
</organism>
<keyword evidence="1 3" id="KW-0853">WD repeat</keyword>
<keyword evidence="6" id="KW-1185">Reference proteome</keyword>
<dbReference type="InterPro" id="IPR015943">
    <property type="entry name" value="WD40/YVTN_repeat-like_dom_sf"/>
</dbReference>
<evidence type="ECO:0000256" key="1">
    <source>
        <dbReference type="ARBA" id="ARBA00022574"/>
    </source>
</evidence>
<proteinExistence type="predicted"/>
<dbReference type="EMBL" id="JAGMWT010000002">
    <property type="protein sequence ID" value="KAH7135358.1"/>
    <property type="molecule type" value="Genomic_DNA"/>
</dbReference>
<dbReference type="PANTHER" id="PTHR22889">
    <property type="entry name" value="WD REPEAT-CONTAINING PROTEIN 89"/>
    <property type="match status" value="1"/>
</dbReference>
<dbReference type="InterPro" id="IPR001680">
    <property type="entry name" value="WD40_rpt"/>
</dbReference>
<evidence type="ECO:0000256" key="3">
    <source>
        <dbReference type="PROSITE-ProRule" id="PRU00221"/>
    </source>
</evidence>
<accession>A0A9P9ECZ2</accession>
<feature type="compositionally biased region" description="Basic and acidic residues" evidence="4">
    <location>
        <begin position="401"/>
        <end position="411"/>
    </location>
</feature>
<dbReference type="Proteomes" id="UP000700596">
    <property type="component" value="Unassembled WGS sequence"/>
</dbReference>
<feature type="region of interest" description="Disordered" evidence="4">
    <location>
        <begin position="365"/>
        <end position="411"/>
    </location>
</feature>
<reference evidence="5" key="1">
    <citation type="journal article" date="2021" name="Nat. Commun.">
        <title>Genetic determinants of endophytism in the Arabidopsis root mycobiome.</title>
        <authorList>
            <person name="Mesny F."/>
            <person name="Miyauchi S."/>
            <person name="Thiergart T."/>
            <person name="Pickel B."/>
            <person name="Atanasova L."/>
            <person name="Karlsson M."/>
            <person name="Huettel B."/>
            <person name="Barry K.W."/>
            <person name="Haridas S."/>
            <person name="Chen C."/>
            <person name="Bauer D."/>
            <person name="Andreopoulos W."/>
            <person name="Pangilinan J."/>
            <person name="LaButti K."/>
            <person name="Riley R."/>
            <person name="Lipzen A."/>
            <person name="Clum A."/>
            <person name="Drula E."/>
            <person name="Henrissat B."/>
            <person name="Kohler A."/>
            <person name="Grigoriev I.V."/>
            <person name="Martin F.M."/>
            <person name="Hacquard S."/>
        </authorList>
    </citation>
    <scope>NUCLEOTIDE SEQUENCE</scope>
    <source>
        <strain evidence="5">MPI-CAGE-CH-0243</strain>
    </source>
</reference>
<evidence type="ECO:0000313" key="5">
    <source>
        <dbReference type="EMBL" id="KAH7135358.1"/>
    </source>
</evidence>
<dbReference type="PANTHER" id="PTHR22889:SF0">
    <property type="entry name" value="WD REPEAT-CONTAINING PROTEIN 89"/>
    <property type="match status" value="1"/>
</dbReference>
<sequence>MLTLPPTHTSPPLPSTSTYIYTLLPISPTTLLTIDSTSTLHFLSPQTLIPSTSIPQIHTSITCLSPANDTSSSLFLTAGRDGIVKYWDVRTNTCVQSVTNHSEFKREIADRNLLANPLISTLHSAHHSHFLATGTENPTDGPSESPIYIFDTRNLSAPTLTLPESHTDTITSLSLSQPTDSRPSYLLSSSTDGLCSLFDTKQSNEDDALFQVINHGSAVAQAVFSKDGKGGEDVFVLGTDETLSMHPIHSNDDDVPEPAPRVWGDVRERFGCEYVVKILDVGGELVVAAGNHGEGWLDLIPVSRGSATTPLDYGFGTEGEGRVRLRGAHGEEIVRDVGFGFGGDSNICYTCGEDGLVRAWTNPNGTAGASMEVNEEVATAKMSSREKKERKEKRREKKEKRKEGGERYKPY</sequence>
<dbReference type="PROSITE" id="PS50082">
    <property type="entry name" value="WD_REPEATS_2"/>
    <property type="match status" value="1"/>
</dbReference>
<feature type="repeat" description="WD" evidence="3">
    <location>
        <begin position="71"/>
        <end position="97"/>
    </location>
</feature>
<protein>
    <submittedName>
        <fullName evidence="5">WD40-repeat-containing domain protein</fullName>
    </submittedName>
</protein>
<name>A0A9P9ECZ2_9PLEO</name>
<dbReference type="InterPro" id="IPR036322">
    <property type="entry name" value="WD40_repeat_dom_sf"/>
</dbReference>
<dbReference type="SMART" id="SM00320">
    <property type="entry name" value="WD40"/>
    <property type="match status" value="4"/>
</dbReference>
<evidence type="ECO:0000313" key="6">
    <source>
        <dbReference type="Proteomes" id="UP000700596"/>
    </source>
</evidence>
<feature type="compositionally biased region" description="Basic residues" evidence="4">
    <location>
        <begin position="390"/>
        <end position="400"/>
    </location>
</feature>
<evidence type="ECO:0000256" key="2">
    <source>
        <dbReference type="ARBA" id="ARBA00022737"/>
    </source>
</evidence>
<dbReference type="Gene3D" id="2.130.10.10">
    <property type="entry name" value="YVTN repeat-like/Quinoprotein amine dehydrogenase"/>
    <property type="match status" value="1"/>
</dbReference>